<protein>
    <recommendedName>
        <fullName evidence="4">Pseudouridine synthase</fullName>
        <ecNumber evidence="4">5.4.99.-</ecNumber>
    </recommendedName>
</protein>
<dbReference type="CDD" id="cd02869">
    <property type="entry name" value="PseudoU_synth_RluA_like"/>
    <property type="match status" value="1"/>
</dbReference>
<evidence type="ECO:0000313" key="7">
    <source>
        <dbReference type="Proteomes" id="UP000313312"/>
    </source>
</evidence>
<dbReference type="EC" id="5.4.99.-" evidence="4"/>
<name>A0A5C4TKS4_FRUSA</name>
<dbReference type="GO" id="GO:0009982">
    <property type="term" value="F:pseudouridine synthase activity"/>
    <property type="evidence" value="ECO:0007669"/>
    <property type="project" value="InterPro"/>
</dbReference>
<evidence type="ECO:0000256" key="1">
    <source>
        <dbReference type="ARBA" id="ARBA00000073"/>
    </source>
</evidence>
<dbReference type="Pfam" id="PF00849">
    <property type="entry name" value="PseudoU_synth_2"/>
    <property type="match status" value="1"/>
</dbReference>
<organism evidence="6 7">
    <name type="scientific">Fructilactobacillus sanfranciscensis</name>
    <name type="common">Lactobacillus sanfranciscensis</name>
    <dbReference type="NCBI Taxonomy" id="1625"/>
    <lineage>
        <taxon>Bacteria</taxon>
        <taxon>Bacillati</taxon>
        <taxon>Bacillota</taxon>
        <taxon>Bacilli</taxon>
        <taxon>Lactobacillales</taxon>
        <taxon>Lactobacillaceae</taxon>
        <taxon>Fructilactobacillus</taxon>
    </lineage>
</organism>
<dbReference type="InterPro" id="IPR020103">
    <property type="entry name" value="PsdUridine_synth_cat_dom_sf"/>
</dbReference>
<dbReference type="PANTHER" id="PTHR21600">
    <property type="entry name" value="MITOCHONDRIAL RNA PSEUDOURIDINE SYNTHASE"/>
    <property type="match status" value="1"/>
</dbReference>
<dbReference type="InterPro" id="IPR006145">
    <property type="entry name" value="PsdUridine_synth_RsuA/RluA"/>
</dbReference>
<dbReference type="SUPFAM" id="SSF55120">
    <property type="entry name" value="Pseudouridine synthase"/>
    <property type="match status" value="1"/>
</dbReference>
<evidence type="ECO:0000256" key="4">
    <source>
        <dbReference type="RuleBase" id="RU362028"/>
    </source>
</evidence>
<comment type="similarity">
    <text evidence="2 4">Belongs to the pseudouridine synthase RluA family.</text>
</comment>
<feature type="domain" description="Pseudouridine synthase RsuA/RluA-like" evidence="5">
    <location>
        <begin position="87"/>
        <end position="238"/>
    </location>
</feature>
<evidence type="ECO:0000256" key="2">
    <source>
        <dbReference type="ARBA" id="ARBA00010876"/>
    </source>
</evidence>
<dbReference type="Proteomes" id="UP000313312">
    <property type="component" value="Unassembled WGS sequence"/>
</dbReference>
<accession>A0A5C4TKS4</accession>
<dbReference type="Gene3D" id="3.30.2350.10">
    <property type="entry name" value="Pseudouridine synthase"/>
    <property type="match status" value="1"/>
</dbReference>
<evidence type="ECO:0000256" key="3">
    <source>
        <dbReference type="PIRSR" id="PIRSR606225-1"/>
    </source>
</evidence>
<dbReference type="GO" id="GO:0003723">
    <property type="term" value="F:RNA binding"/>
    <property type="evidence" value="ECO:0007669"/>
    <property type="project" value="InterPro"/>
</dbReference>
<dbReference type="InterPro" id="IPR050188">
    <property type="entry name" value="RluA_PseudoU_synthase"/>
</dbReference>
<dbReference type="EMBL" id="QFCR01000001">
    <property type="protein sequence ID" value="TNK91249.1"/>
    <property type="molecule type" value="Genomic_DNA"/>
</dbReference>
<dbReference type="RefSeq" id="WP_056957554.1">
    <property type="nucleotide sequence ID" value="NZ_BAAAXT010000002.1"/>
</dbReference>
<keyword evidence="4" id="KW-0413">Isomerase</keyword>
<proteinExistence type="inferred from homology"/>
<comment type="catalytic activity">
    <reaction evidence="1 4">
        <text>a uridine in RNA = a pseudouridine in RNA</text>
        <dbReference type="Rhea" id="RHEA:48348"/>
        <dbReference type="Rhea" id="RHEA-COMP:12068"/>
        <dbReference type="Rhea" id="RHEA-COMP:12069"/>
        <dbReference type="ChEBI" id="CHEBI:65314"/>
        <dbReference type="ChEBI" id="CHEBI:65315"/>
    </reaction>
</comment>
<dbReference type="NCBIfam" id="TIGR00005">
    <property type="entry name" value="rluA_subfam"/>
    <property type="match status" value="1"/>
</dbReference>
<dbReference type="InterPro" id="IPR006225">
    <property type="entry name" value="PsdUridine_synth_RluC/D"/>
</dbReference>
<evidence type="ECO:0000259" key="5">
    <source>
        <dbReference type="Pfam" id="PF00849"/>
    </source>
</evidence>
<reference evidence="6 7" key="1">
    <citation type="submission" date="2018-05" db="EMBL/GenBank/DDBJ databases">
        <title>Lactobacillus sanfranciscensis Ah4 draft denome sequence.</title>
        <authorList>
            <person name="Zhang G."/>
        </authorList>
    </citation>
    <scope>NUCLEOTIDE SEQUENCE [LARGE SCALE GENOMIC DNA]</scope>
    <source>
        <strain evidence="6 7">Ah4</strain>
    </source>
</reference>
<sequence length="295" mass="34089">MISFKWTNENVNRLKLRTFLLNKGVTRTLLKRIKFHGGQTLVNGENVYTNHMLEDGDQIEIILPPEPQNEILNVSNLPIDILFENDNYLIVNKPVNVATVPSHLYPNDTMVNRVLGYYLRKDYPSRKIHVVNRLDRGTSGPVIFAKNSLAHSILDKEFKNHRIKKSYIAGLVGRIPYQHASIKLPIGRKPDSFLERMVIDGGKVSDTEFWKYKTNDQYSLVKIRLHTGRTHQIRVHFATIGYPLIGDWLYGKETDVLDHQALHSYQLEFWDALDGIEIKVKAPIPSYFNDLIKNE</sequence>
<feature type="active site" evidence="3">
    <location>
        <position position="135"/>
    </location>
</feature>
<gene>
    <name evidence="6" type="ORF">DID87_00775</name>
</gene>
<comment type="function">
    <text evidence="4">Responsible for synthesis of pseudouridine from uracil.</text>
</comment>
<dbReference type="GO" id="GO:0000455">
    <property type="term" value="P:enzyme-directed rRNA pseudouridine synthesis"/>
    <property type="evidence" value="ECO:0007669"/>
    <property type="project" value="TreeGrafter"/>
</dbReference>
<evidence type="ECO:0000313" key="6">
    <source>
        <dbReference type="EMBL" id="TNK91249.1"/>
    </source>
</evidence>
<dbReference type="GO" id="GO:0140098">
    <property type="term" value="F:catalytic activity, acting on RNA"/>
    <property type="evidence" value="ECO:0007669"/>
    <property type="project" value="UniProtKB-ARBA"/>
</dbReference>
<comment type="caution">
    <text evidence="6">The sequence shown here is derived from an EMBL/GenBank/DDBJ whole genome shotgun (WGS) entry which is preliminary data.</text>
</comment>
<dbReference type="PANTHER" id="PTHR21600:SF35">
    <property type="entry name" value="PSEUDOURIDINE SYNTHASE"/>
    <property type="match status" value="1"/>
</dbReference>
<dbReference type="AlphaFoldDB" id="A0A5C4TKS4"/>